<keyword evidence="3" id="KW-1185">Reference proteome</keyword>
<feature type="domain" description="Phospholipase D-like" evidence="1">
    <location>
        <begin position="16"/>
        <end position="123"/>
    </location>
</feature>
<evidence type="ECO:0000313" key="2">
    <source>
        <dbReference type="EMBL" id="RKE95098.1"/>
    </source>
</evidence>
<dbReference type="Gene3D" id="3.30.870.10">
    <property type="entry name" value="Endonuclease Chain A"/>
    <property type="match status" value="1"/>
</dbReference>
<proteinExistence type="predicted"/>
<dbReference type="InterPro" id="IPR025202">
    <property type="entry name" value="PLD-like_dom"/>
</dbReference>
<dbReference type="SUPFAM" id="SSF56024">
    <property type="entry name" value="Phospholipase D/nuclease"/>
    <property type="match status" value="1"/>
</dbReference>
<dbReference type="AlphaFoldDB" id="A0A420DLL8"/>
<organism evidence="2 3">
    <name type="scientific">Ichthyenterobacterium magnum</name>
    <dbReference type="NCBI Taxonomy" id="1230530"/>
    <lineage>
        <taxon>Bacteria</taxon>
        <taxon>Pseudomonadati</taxon>
        <taxon>Bacteroidota</taxon>
        <taxon>Flavobacteriia</taxon>
        <taxon>Flavobacteriales</taxon>
        <taxon>Flavobacteriaceae</taxon>
        <taxon>Ichthyenterobacterium</taxon>
    </lineage>
</organism>
<dbReference type="CDD" id="cd09176">
    <property type="entry name" value="PLDc_unchar6"/>
    <property type="match status" value="1"/>
</dbReference>
<comment type="caution">
    <text evidence="2">The sequence shown here is derived from an EMBL/GenBank/DDBJ whole genome shotgun (WGS) entry which is preliminary data.</text>
</comment>
<dbReference type="Proteomes" id="UP000284892">
    <property type="component" value="Unassembled WGS sequence"/>
</dbReference>
<dbReference type="RefSeq" id="WP_162843280.1">
    <property type="nucleotide sequence ID" value="NZ_RAQJ01000002.1"/>
</dbReference>
<evidence type="ECO:0000259" key="1">
    <source>
        <dbReference type="Pfam" id="PF13091"/>
    </source>
</evidence>
<dbReference type="InterPro" id="IPR059166">
    <property type="entry name" value="PLD-like_cat"/>
</dbReference>
<name>A0A420DLL8_9FLAO</name>
<evidence type="ECO:0000313" key="3">
    <source>
        <dbReference type="Proteomes" id="UP000284892"/>
    </source>
</evidence>
<gene>
    <name evidence="2" type="ORF">BXY80_1282</name>
</gene>
<accession>A0A420DLL8</accession>
<dbReference type="EMBL" id="RAQJ01000002">
    <property type="protein sequence ID" value="RKE95098.1"/>
    <property type="molecule type" value="Genomic_DNA"/>
</dbReference>
<protein>
    <submittedName>
        <fullName evidence="2">Phospholipase D-like protein</fullName>
    </submittedName>
</protein>
<sequence length="286" mass="34223">MAKFLTTTGNSYHIEDIIINAKKSLTLVTPFLKLSKNLIERISDADKKDIHITLIYGKSELDSEQHKILFSLKNIDIYYFYNLHAKCYHNENSMIITSMNLYEFSEKNNREMGILIHKDTDYEIFNDSLIEIESIINNSELKLKLFNENKSNDNSKEIDYEEFEELRYKKVFKNLKDLFDDYKITYNDFIEIKNFPIPGINLEVKHRINVIIENYDAYYKIMSELKGNFNNLLGRYYWNRNEINIYPEREFFHEYNLKGLDISVEKDLSIIKSVYNILQENHHILK</sequence>
<dbReference type="Pfam" id="PF13091">
    <property type="entry name" value="PLDc_2"/>
    <property type="match status" value="1"/>
</dbReference>
<reference evidence="2 3" key="1">
    <citation type="submission" date="2018-09" db="EMBL/GenBank/DDBJ databases">
        <title>Genomic Encyclopedia of Archaeal and Bacterial Type Strains, Phase II (KMG-II): from individual species to whole genera.</title>
        <authorList>
            <person name="Goeker M."/>
        </authorList>
    </citation>
    <scope>NUCLEOTIDE SEQUENCE [LARGE SCALE GENOMIC DNA]</scope>
    <source>
        <strain evidence="2 3">DSM 26283</strain>
    </source>
</reference>